<proteinExistence type="predicted"/>
<accession>A0A8X6HR63</accession>
<organism evidence="1 2">
    <name type="scientific">Trichonephila clavata</name>
    <name type="common">Joro spider</name>
    <name type="synonym">Nephila clavata</name>
    <dbReference type="NCBI Taxonomy" id="2740835"/>
    <lineage>
        <taxon>Eukaryota</taxon>
        <taxon>Metazoa</taxon>
        <taxon>Ecdysozoa</taxon>
        <taxon>Arthropoda</taxon>
        <taxon>Chelicerata</taxon>
        <taxon>Arachnida</taxon>
        <taxon>Araneae</taxon>
        <taxon>Araneomorphae</taxon>
        <taxon>Entelegynae</taxon>
        <taxon>Araneoidea</taxon>
        <taxon>Nephilidae</taxon>
        <taxon>Trichonephila</taxon>
    </lineage>
</organism>
<gene>
    <name evidence="1" type="ORF">TNCT_494641</name>
</gene>
<reference evidence="1" key="1">
    <citation type="submission" date="2020-07" db="EMBL/GenBank/DDBJ databases">
        <title>Multicomponent nature underlies the extraordinary mechanical properties of spider dragline silk.</title>
        <authorList>
            <person name="Kono N."/>
            <person name="Nakamura H."/>
            <person name="Mori M."/>
            <person name="Yoshida Y."/>
            <person name="Ohtoshi R."/>
            <person name="Malay A.D."/>
            <person name="Moran D.A.P."/>
            <person name="Tomita M."/>
            <person name="Numata K."/>
            <person name="Arakawa K."/>
        </authorList>
    </citation>
    <scope>NUCLEOTIDE SEQUENCE</scope>
</reference>
<evidence type="ECO:0000313" key="1">
    <source>
        <dbReference type="EMBL" id="GFQ79607.1"/>
    </source>
</evidence>
<dbReference type="AlphaFoldDB" id="A0A8X6HR63"/>
<comment type="caution">
    <text evidence="1">The sequence shown here is derived from an EMBL/GenBank/DDBJ whole genome shotgun (WGS) entry which is preliminary data.</text>
</comment>
<name>A0A8X6HR63_TRICU</name>
<dbReference type="EMBL" id="BMAO01002288">
    <property type="protein sequence ID" value="GFQ79607.1"/>
    <property type="molecule type" value="Genomic_DNA"/>
</dbReference>
<protein>
    <submittedName>
        <fullName evidence="1">Uncharacterized protein</fullName>
    </submittedName>
</protein>
<evidence type="ECO:0000313" key="2">
    <source>
        <dbReference type="Proteomes" id="UP000887116"/>
    </source>
</evidence>
<dbReference type="Proteomes" id="UP000887116">
    <property type="component" value="Unassembled WGS sequence"/>
</dbReference>
<sequence length="92" mass="10682">MNVSVIISQISVYHLIPCHIIINLCLNVIIHHQLLNQQSPQIYNWADYHVSEYRPSFCPTDNQLNQCALNNSLLQAVSGFKYFPHRFEPSGW</sequence>
<keyword evidence="2" id="KW-1185">Reference proteome</keyword>